<dbReference type="RefSeq" id="WP_193931824.1">
    <property type="nucleotide sequence ID" value="NZ_CAWPMZ010000040.1"/>
</dbReference>
<comment type="caution">
    <text evidence="2">The sequence shown here is derived from an EMBL/GenBank/DDBJ whole genome shotgun (WGS) entry which is preliminary data.</text>
</comment>
<sequence length="97" mass="10958">MTSINNEYPDNLMPTLLEIRDSGQCRTLEFSCVVDTLKTTGHEDVAVWLEKHQASYHEIVTQDFAQWLKEHFPDEPESIAQDAAAATGLDMPEDSFS</sequence>
<feature type="region of interest" description="Disordered" evidence="1">
    <location>
        <begin position="75"/>
        <end position="97"/>
    </location>
</feature>
<protein>
    <submittedName>
        <fullName evidence="2">Uncharacterized protein</fullName>
    </submittedName>
</protein>
<evidence type="ECO:0000313" key="2">
    <source>
        <dbReference type="EMBL" id="MBE9190650.1"/>
    </source>
</evidence>
<keyword evidence="3" id="KW-1185">Reference proteome</keyword>
<dbReference type="EMBL" id="JADEWN010000019">
    <property type="protein sequence ID" value="MBE9190650.1"/>
    <property type="molecule type" value="Genomic_DNA"/>
</dbReference>
<dbReference type="Proteomes" id="UP000651156">
    <property type="component" value="Unassembled WGS sequence"/>
</dbReference>
<organism evidence="2 3">
    <name type="scientific">Gloeocapsopsis crepidinum LEGE 06123</name>
    <dbReference type="NCBI Taxonomy" id="588587"/>
    <lineage>
        <taxon>Bacteria</taxon>
        <taxon>Bacillati</taxon>
        <taxon>Cyanobacteriota</taxon>
        <taxon>Cyanophyceae</taxon>
        <taxon>Oscillatoriophycideae</taxon>
        <taxon>Chroococcales</taxon>
        <taxon>Chroococcaceae</taxon>
        <taxon>Gloeocapsopsis</taxon>
    </lineage>
</organism>
<gene>
    <name evidence="2" type="ORF">IQ230_09810</name>
</gene>
<evidence type="ECO:0000256" key="1">
    <source>
        <dbReference type="SAM" id="MobiDB-lite"/>
    </source>
</evidence>
<reference evidence="2 3" key="1">
    <citation type="submission" date="2020-10" db="EMBL/GenBank/DDBJ databases">
        <authorList>
            <person name="Castelo-Branco R."/>
            <person name="Eusebio N."/>
            <person name="Adriana R."/>
            <person name="Vieira A."/>
            <person name="Brugerolle De Fraissinette N."/>
            <person name="Rezende De Castro R."/>
            <person name="Schneider M.P."/>
            <person name="Vasconcelos V."/>
            <person name="Leao P.N."/>
        </authorList>
    </citation>
    <scope>NUCLEOTIDE SEQUENCE [LARGE SCALE GENOMIC DNA]</scope>
    <source>
        <strain evidence="2 3">LEGE 06123</strain>
    </source>
</reference>
<accession>A0ABR9UQU5</accession>
<proteinExistence type="predicted"/>
<name>A0ABR9UQU5_9CHRO</name>
<evidence type="ECO:0000313" key="3">
    <source>
        <dbReference type="Proteomes" id="UP000651156"/>
    </source>
</evidence>